<gene>
    <name evidence="4" type="ORF">P6N53_09745</name>
</gene>
<accession>A0AAW7ZDP4</accession>
<dbReference type="InterPro" id="IPR015510">
    <property type="entry name" value="PGRP"/>
</dbReference>
<evidence type="ECO:0000313" key="5">
    <source>
        <dbReference type="Proteomes" id="UP001172911"/>
    </source>
</evidence>
<feature type="domain" description="Peptidoglycan recognition protein family" evidence="3">
    <location>
        <begin position="9"/>
        <end position="128"/>
    </location>
</feature>
<evidence type="ECO:0000313" key="4">
    <source>
        <dbReference type="EMBL" id="MDO7787501.1"/>
    </source>
</evidence>
<sequence length="206" mass="23326">MKINETNLQFKNLEKRAKTDRVVIHHTAGNRNATVADIHQMHLNNGWVGCGYHFFIRHDGTIERGRPEWAVGAHSLTVNARSIGICLAGDFTIYQPSEIQLVSLEWLINSYLLHKYPLINIVGHSDTDSTQCPGILFPLDKFKNITSQLVKLIVNGRLVNVPLRIMDGRTEALLSDNWVQLRELANMLGADISWDELTRTVNMSIK</sequence>
<keyword evidence="5" id="KW-1185">Reference proteome</keyword>
<dbReference type="SMART" id="SM00644">
    <property type="entry name" value="Ami_2"/>
    <property type="match status" value="1"/>
</dbReference>
<dbReference type="Pfam" id="PF01510">
    <property type="entry name" value="Amidase_2"/>
    <property type="match status" value="1"/>
</dbReference>
<comment type="caution">
    <text evidence="4">The sequence shown here is derived from an EMBL/GenBank/DDBJ whole genome shotgun (WGS) entry which is preliminary data.</text>
</comment>
<dbReference type="GO" id="GO:0008270">
    <property type="term" value="F:zinc ion binding"/>
    <property type="evidence" value="ECO:0007669"/>
    <property type="project" value="InterPro"/>
</dbReference>
<dbReference type="CDD" id="cd06583">
    <property type="entry name" value="PGRP"/>
    <property type="match status" value="1"/>
</dbReference>
<reference evidence="4" key="2">
    <citation type="submission" date="2023-03" db="EMBL/GenBank/DDBJ databases">
        <authorList>
            <person name="Zhang Z."/>
        </authorList>
    </citation>
    <scope>NUCLEOTIDE SEQUENCE</scope>
    <source>
        <strain evidence="4">DSA</strain>
    </source>
</reference>
<dbReference type="InterPro" id="IPR006619">
    <property type="entry name" value="PGRP_domain_met/bac"/>
</dbReference>
<dbReference type="PANTHER" id="PTHR11022">
    <property type="entry name" value="PEPTIDOGLYCAN RECOGNITION PROTEIN"/>
    <property type="match status" value="1"/>
</dbReference>
<dbReference type="Proteomes" id="UP001172911">
    <property type="component" value="Unassembled WGS sequence"/>
</dbReference>
<evidence type="ECO:0000259" key="2">
    <source>
        <dbReference type="SMART" id="SM00644"/>
    </source>
</evidence>
<reference evidence="4" key="1">
    <citation type="journal article" date="2023" name="J. Hazard. Mater.">
        <title>Anaerobic biodegradation of pyrene and benzo[a]pyrene by a new sulfate-reducing Desulforamulus aquiferis strain DSA.</title>
        <authorList>
            <person name="Zhang Z."/>
            <person name="Sun J."/>
            <person name="Gong X."/>
            <person name="Wang C."/>
            <person name="Wang H."/>
        </authorList>
    </citation>
    <scope>NUCLEOTIDE SEQUENCE</scope>
    <source>
        <strain evidence="4">DSA</strain>
    </source>
</reference>
<evidence type="ECO:0000259" key="3">
    <source>
        <dbReference type="SMART" id="SM00701"/>
    </source>
</evidence>
<evidence type="ECO:0000256" key="1">
    <source>
        <dbReference type="ARBA" id="ARBA00007553"/>
    </source>
</evidence>
<feature type="domain" description="N-acetylmuramoyl-L-alanine amidase" evidence="2">
    <location>
        <begin position="8"/>
        <end position="134"/>
    </location>
</feature>
<proteinExistence type="inferred from homology"/>
<comment type="similarity">
    <text evidence="1">Belongs to the N-acetylmuramoyl-L-alanine amidase 2 family.</text>
</comment>
<dbReference type="InterPro" id="IPR002502">
    <property type="entry name" value="Amidase_domain"/>
</dbReference>
<dbReference type="GO" id="GO:0009253">
    <property type="term" value="P:peptidoglycan catabolic process"/>
    <property type="evidence" value="ECO:0007669"/>
    <property type="project" value="InterPro"/>
</dbReference>
<dbReference type="EMBL" id="JARPTC010000014">
    <property type="protein sequence ID" value="MDO7787501.1"/>
    <property type="molecule type" value="Genomic_DNA"/>
</dbReference>
<dbReference type="InterPro" id="IPR036505">
    <property type="entry name" value="Amidase/PGRP_sf"/>
</dbReference>
<dbReference type="EC" id="3.5.1.28" evidence="4"/>
<organism evidence="4 5">
    <name type="scientific">Desulforamulus aquiferis</name>
    <dbReference type="NCBI Taxonomy" id="1397668"/>
    <lineage>
        <taxon>Bacteria</taxon>
        <taxon>Bacillati</taxon>
        <taxon>Bacillota</taxon>
        <taxon>Clostridia</taxon>
        <taxon>Eubacteriales</taxon>
        <taxon>Peptococcaceae</taxon>
        <taxon>Desulforamulus</taxon>
    </lineage>
</organism>
<dbReference type="PANTHER" id="PTHR11022:SF41">
    <property type="entry name" value="PEPTIDOGLYCAN-RECOGNITION PROTEIN LC-RELATED"/>
    <property type="match status" value="1"/>
</dbReference>
<dbReference type="SMART" id="SM00701">
    <property type="entry name" value="PGRP"/>
    <property type="match status" value="1"/>
</dbReference>
<dbReference type="SUPFAM" id="SSF55846">
    <property type="entry name" value="N-acetylmuramoyl-L-alanine amidase-like"/>
    <property type="match status" value="1"/>
</dbReference>
<protein>
    <submittedName>
        <fullName evidence="4">N-acetylmuramoyl-L-alanine amidase</fullName>
        <ecNumber evidence="4">3.5.1.28</ecNumber>
    </submittedName>
</protein>
<name>A0AAW7ZDP4_9FIRM</name>
<dbReference type="AlphaFoldDB" id="A0AAW7ZDP4"/>
<dbReference type="Gene3D" id="3.40.80.10">
    <property type="entry name" value="Peptidoglycan recognition protein-like"/>
    <property type="match status" value="1"/>
</dbReference>
<dbReference type="GO" id="GO:0008745">
    <property type="term" value="F:N-acetylmuramoyl-L-alanine amidase activity"/>
    <property type="evidence" value="ECO:0007669"/>
    <property type="project" value="UniProtKB-EC"/>
</dbReference>
<dbReference type="RefSeq" id="WP_304542646.1">
    <property type="nucleotide sequence ID" value="NZ_JARPTC010000014.1"/>
</dbReference>
<keyword evidence="4" id="KW-0378">Hydrolase</keyword>